<evidence type="ECO:0000256" key="4">
    <source>
        <dbReference type="ARBA" id="ARBA00022475"/>
    </source>
</evidence>
<keyword evidence="3 10" id="KW-0813">Transport</keyword>
<evidence type="ECO:0000256" key="6">
    <source>
        <dbReference type="ARBA" id="ARBA00022989"/>
    </source>
</evidence>
<evidence type="ECO:0000313" key="12">
    <source>
        <dbReference type="Proteomes" id="UP000460318"/>
    </source>
</evidence>
<dbReference type="PROSITE" id="PS01327">
    <property type="entry name" value="MSCL"/>
    <property type="match status" value="1"/>
</dbReference>
<comment type="caution">
    <text evidence="11">The sequence shown here is derived from an EMBL/GenBank/DDBJ whole genome shotgun (WGS) entry which is preliminary data.</text>
</comment>
<dbReference type="Gene3D" id="1.10.1200.120">
    <property type="entry name" value="Large-conductance mechanosensitive channel, MscL, domain 1"/>
    <property type="match status" value="1"/>
</dbReference>
<keyword evidence="5 10" id="KW-0812">Transmembrane</keyword>
<evidence type="ECO:0000256" key="2">
    <source>
        <dbReference type="ARBA" id="ARBA00007254"/>
    </source>
</evidence>
<evidence type="ECO:0000256" key="7">
    <source>
        <dbReference type="ARBA" id="ARBA00023065"/>
    </source>
</evidence>
<dbReference type="NCBIfam" id="NF001843">
    <property type="entry name" value="PRK00567.1-4"/>
    <property type="match status" value="1"/>
</dbReference>
<comment type="similarity">
    <text evidence="2 10">Belongs to the MscL family.</text>
</comment>
<dbReference type="PRINTS" id="PR01264">
    <property type="entry name" value="MECHCHANNEL"/>
</dbReference>
<evidence type="ECO:0000256" key="10">
    <source>
        <dbReference type="HAMAP-Rule" id="MF_00115"/>
    </source>
</evidence>
<gene>
    <name evidence="10 11" type="primary">mscL</name>
    <name evidence="11" type="ORF">GRF59_19055</name>
</gene>
<organism evidence="11 12">
    <name type="scientific">Paenibacillus dendrobii</name>
    <dbReference type="NCBI Taxonomy" id="2691084"/>
    <lineage>
        <taxon>Bacteria</taxon>
        <taxon>Bacillati</taxon>
        <taxon>Bacillota</taxon>
        <taxon>Bacilli</taxon>
        <taxon>Bacillales</taxon>
        <taxon>Paenibacillaceae</taxon>
        <taxon>Paenibacillus</taxon>
    </lineage>
</organism>
<evidence type="ECO:0000256" key="1">
    <source>
        <dbReference type="ARBA" id="ARBA00004651"/>
    </source>
</evidence>
<keyword evidence="8 10" id="KW-0472">Membrane</keyword>
<protein>
    <recommendedName>
        <fullName evidence="10">Large-conductance mechanosensitive channel</fullName>
    </recommendedName>
</protein>
<dbReference type="NCBIfam" id="TIGR00220">
    <property type="entry name" value="mscL"/>
    <property type="match status" value="1"/>
</dbReference>
<evidence type="ECO:0000256" key="9">
    <source>
        <dbReference type="ARBA" id="ARBA00023303"/>
    </source>
</evidence>
<evidence type="ECO:0000256" key="3">
    <source>
        <dbReference type="ARBA" id="ARBA00022448"/>
    </source>
</evidence>
<dbReference type="EMBL" id="WUBI01000003">
    <property type="protein sequence ID" value="MWV45717.1"/>
    <property type="molecule type" value="Genomic_DNA"/>
</dbReference>
<keyword evidence="7 10" id="KW-0406">Ion transport</keyword>
<reference evidence="11 12" key="1">
    <citation type="submission" date="2019-12" db="EMBL/GenBank/DDBJ databases">
        <title>Paenibacillus sp. nov., an endophytic bacterium isolated from the stem of Dendrobium.</title>
        <authorList>
            <person name="Zhao R."/>
        </authorList>
    </citation>
    <scope>NUCLEOTIDE SEQUENCE [LARGE SCALE GENOMIC DNA]</scope>
    <source>
        <strain evidence="11 12">HJL G12</strain>
    </source>
</reference>
<dbReference type="GO" id="GO:0005886">
    <property type="term" value="C:plasma membrane"/>
    <property type="evidence" value="ECO:0007669"/>
    <property type="project" value="UniProtKB-SubCell"/>
</dbReference>
<proteinExistence type="inferred from homology"/>
<dbReference type="HAMAP" id="MF_00115">
    <property type="entry name" value="MscL"/>
    <property type="match status" value="1"/>
</dbReference>
<name>A0A7X3IKN3_9BACL</name>
<dbReference type="PANTHER" id="PTHR30266">
    <property type="entry name" value="MECHANOSENSITIVE CHANNEL MSCL"/>
    <property type="match status" value="1"/>
</dbReference>
<keyword evidence="9 10" id="KW-0407">Ion channel</keyword>
<dbReference type="SUPFAM" id="SSF81330">
    <property type="entry name" value="Gated mechanosensitive channel"/>
    <property type="match status" value="1"/>
</dbReference>
<evidence type="ECO:0000256" key="8">
    <source>
        <dbReference type="ARBA" id="ARBA00023136"/>
    </source>
</evidence>
<evidence type="ECO:0000256" key="5">
    <source>
        <dbReference type="ARBA" id="ARBA00022692"/>
    </source>
</evidence>
<accession>A0A7X3IKN3</accession>
<comment type="subunit">
    <text evidence="10">Homopentamer.</text>
</comment>
<dbReference type="Pfam" id="PF01741">
    <property type="entry name" value="MscL"/>
    <property type="match status" value="1"/>
</dbReference>
<keyword evidence="12" id="KW-1185">Reference proteome</keyword>
<dbReference type="InterPro" id="IPR001185">
    <property type="entry name" value="MS_channel"/>
</dbReference>
<comment type="caution">
    <text evidence="10">Lacks conserved residue(s) required for the propagation of feature annotation.</text>
</comment>
<comment type="subcellular location">
    <subcellularLocation>
        <location evidence="1 10">Cell membrane</location>
        <topology evidence="1 10">Multi-pass membrane protein</topology>
    </subcellularLocation>
</comment>
<keyword evidence="4 10" id="KW-1003">Cell membrane</keyword>
<dbReference type="Proteomes" id="UP000460318">
    <property type="component" value="Unassembled WGS sequence"/>
</dbReference>
<dbReference type="InterPro" id="IPR036019">
    <property type="entry name" value="MscL_channel"/>
</dbReference>
<comment type="function">
    <text evidence="10">Channel that opens in response to stretch forces in the membrane lipid bilayer. May participate in the regulation of osmotic pressure changes within the cell.</text>
</comment>
<dbReference type="InterPro" id="IPR037673">
    <property type="entry name" value="MSC/AndL"/>
</dbReference>
<feature type="transmembrane region" description="Helical" evidence="10">
    <location>
        <begin position="100"/>
        <end position="124"/>
    </location>
</feature>
<dbReference type="RefSeq" id="WP_160499317.1">
    <property type="nucleotide sequence ID" value="NZ_WUBI01000003.1"/>
</dbReference>
<evidence type="ECO:0000313" key="11">
    <source>
        <dbReference type="EMBL" id="MWV45717.1"/>
    </source>
</evidence>
<dbReference type="InterPro" id="IPR019823">
    <property type="entry name" value="Mechanosensitive_channel_CS"/>
</dbReference>
<sequence length="175" mass="19042">MSRFIEKDQEGNLLKGFIHEFKEFAVRGNVIDLAVGVIIGGAFGKIVTSIVNDIIMPPIGLVLGGVNFKDIIIPLKPNLTLPNGNHIHTLAEAQQVGAPVIAIGQFINVILDFVIVAFCIFLLVKGINWLKNKEHEKPEPEKTTKECPYCMSEIPAAATRCAHCTSVLETEPGQA</sequence>
<dbReference type="PANTHER" id="PTHR30266:SF2">
    <property type="entry name" value="LARGE-CONDUCTANCE MECHANOSENSITIVE CHANNEL"/>
    <property type="match status" value="1"/>
</dbReference>
<keyword evidence="6 10" id="KW-1133">Transmembrane helix</keyword>
<dbReference type="GO" id="GO:0008381">
    <property type="term" value="F:mechanosensitive monoatomic ion channel activity"/>
    <property type="evidence" value="ECO:0007669"/>
    <property type="project" value="UniProtKB-UniRule"/>
</dbReference>
<dbReference type="AlphaFoldDB" id="A0A7X3IKN3"/>